<name>A0A8T2MRC3_9TELE</name>
<sequence>MFSPAFSRRGPRPPKAHRVLTAAAVTTTETLLCPPLSSPLLLKAFFYFLCCDDVAGRLCEDSSARSAFFLHPSLPECEIERGEQRKGQGCFPSGLACALHAIRRSFRPWHLAWHGCPFSSTLLNRIHHSAKAPGSNGNKRLALLGCLRSEREQKQEYTLVSGQLRRLRDREWRRFVGFEVQQDVRTGEEMIGSCGVLSTLVLWALCSLQSCQAGAPSSGNGNVGGHLNGTLLFDSPGHGGSHSLRNCSCAAEIQDCDEALANLLCSCRTVPRSTLPPGGLRMQGGGLTVWVREQWVLRELLNGSAVQDLRLSACSHAPFPPAQPIALFGLQRLRLRATHQGAAHPEQILNIVTATERGRGKGWPSPSSSTAPPFLVSFLDVALLNGLSPLKAYSVSSPPVPSLAQHFPHLPLPPQTDPDAQPQPQQDCLLTFIY</sequence>
<dbReference type="PANTHER" id="PTHR35658:SF1">
    <property type="entry name" value="CHROMOSOME 21 OPEN READING FRAME 62"/>
    <property type="match status" value="1"/>
</dbReference>
<dbReference type="InterPro" id="IPR029250">
    <property type="entry name" value="ECPIP"/>
</dbReference>
<dbReference type="OrthoDB" id="8434774at2759"/>
<evidence type="ECO:0000313" key="3">
    <source>
        <dbReference type="Proteomes" id="UP000824540"/>
    </source>
</evidence>
<keyword evidence="3" id="KW-1185">Reference proteome</keyword>
<feature type="region of interest" description="Disordered" evidence="1">
    <location>
        <begin position="405"/>
        <end position="424"/>
    </location>
</feature>
<comment type="caution">
    <text evidence="2">The sequence shown here is derived from an EMBL/GenBank/DDBJ whole genome shotgun (WGS) entry which is preliminary data.</text>
</comment>
<protein>
    <submittedName>
        <fullName evidence="2">Uncharacterized protein</fullName>
    </submittedName>
</protein>
<evidence type="ECO:0000256" key="1">
    <source>
        <dbReference type="SAM" id="MobiDB-lite"/>
    </source>
</evidence>
<gene>
    <name evidence="2" type="ORF">JZ751_023542</name>
</gene>
<dbReference type="Proteomes" id="UP000824540">
    <property type="component" value="Unassembled WGS sequence"/>
</dbReference>
<dbReference type="EMBL" id="JAFBMS010000514">
    <property type="protein sequence ID" value="KAG9330635.1"/>
    <property type="molecule type" value="Genomic_DNA"/>
</dbReference>
<dbReference type="AlphaFoldDB" id="A0A8T2MRC3"/>
<dbReference type="PANTHER" id="PTHR35658">
    <property type="entry name" value="RCG58666, ISOFORM CRA_A"/>
    <property type="match status" value="1"/>
</dbReference>
<organism evidence="2 3">
    <name type="scientific">Albula glossodonta</name>
    <name type="common">roundjaw bonefish</name>
    <dbReference type="NCBI Taxonomy" id="121402"/>
    <lineage>
        <taxon>Eukaryota</taxon>
        <taxon>Metazoa</taxon>
        <taxon>Chordata</taxon>
        <taxon>Craniata</taxon>
        <taxon>Vertebrata</taxon>
        <taxon>Euteleostomi</taxon>
        <taxon>Actinopterygii</taxon>
        <taxon>Neopterygii</taxon>
        <taxon>Teleostei</taxon>
        <taxon>Albuliformes</taxon>
        <taxon>Albulidae</taxon>
        <taxon>Albula</taxon>
    </lineage>
</organism>
<evidence type="ECO:0000313" key="2">
    <source>
        <dbReference type="EMBL" id="KAG9330635.1"/>
    </source>
</evidence>
<accession>A0A8T2MRC3</accession>
<reference evidence="2" key="1">
    <citation type="thesis" date="2021" institute="BYU ScholarsArchive" country="Provo, UT, USA">
        <title>Applications of and Algorithms for Genome Assembly and Genomic Analyses with an Emphasis on Marine Teleosts.</title>
        <authorList>
            <person name="Pickett B.D."/>
        </authorList>
    </citation>
    <scope>NUCLEOTIDE SEQUENCE</scope>
    <source>
        <strain evidence="2">HI-2016</strain>
    </source>
</reference>
<proteinExistence type="predicted"/>
<dbReference type="Pfam" id="PF15137">
    <property type="entry name" value="ECPIP"/>
    <property type="match status" value="1"/>
</dbReference>